<dbReference type="OrthoDB" id="76567at2759"/>
<dbReference type="AlphaFoldDB" id="A0A135LYI9"/>
<dbReference type="EMBL" id="LHQR01000013">
    <property type="protein sequence ID" value="KXG54023.1"/>
    <property type="molecule type" value="Genomic_DNA"/>
</dbReference>
<proteinExistence type="predicted"/>
<protein>
    <submittedName>
        <fullName evidence="1">Uncharacterized protein</fullName>
    </submittedName>
</protein>
<dbReference type="STRING" id="5078.A0A135LYI9"/>
<accession>A0A135LYI9</accession>
<reference evidence="1 2" key="1">
    <citation type="journal article" date="2016" name="BMC Genomics">
        <title>Genome sequencing and secondary metabolism of the postharvest pathogen Penicillium griseofulvum.</title>
        <authorList>
            <person name="Banani H."/>
            <person name="Marcet-Houben M."/>
            <person name="Ballester A.R."/>
            <person name="Abbruscato P."/>
            <person name="Gonzalez-Candelas L."/>
            <person name="Gabaldon T."/>
            <person name="Spadaro D."/>
        </authorList>
    </citation>
    <scope>NUCLEOTIDE SEQUENCE [LARGE SCALE GENOMIC DNA]</scope>
    <source>
        <strain evidence="1 2">PG3</strain>
    </source>
</reference>
<dbReference type="GeneID" id="63710181"/>
<sequence>MLSLPLSTASSPLAAKYVDSAKSIDRSESDVASRASQLEAAGVCYSHLPFEIPGAVVLSAPFISVLRETANDVCRQINSDTSYSNQFIVVLNISPPLQQLLAGDRNPLEVPYRLTLDTQNRQAVIRIIPSKAHERVTRSFSSKLVAKLLDMGIDPDDYTLNGASRYNGRTCDKEADESLTPLGNPSEDNDWPSLVIETGLSESEAQLRADAHWWFSNSDHQVNTVILFRIQRSPERRVVINLYHLEPTTPRITRGLQADVRRTLLSAPPPPPSQTNSQTVLQPHLAAKEIVITPTDVQNAPLELDFESVMRRRPAPNTTERNITFTAEDLAACCRYVFLEA</sequence>
<dbReference type="OMA" id="SKAHERV"/>
<keyword evidence="2" id="KW-1185">Reference proteome</keyword>
<organism evidence="1 2">
    <name type="scientific">Penicillium patulum</name>
    <name type="common">Penicillium griseofulvum</name>
    <dbReference type="NCBI Taxonomy" id="5078"/>
    <lineage>
        <taxon>Eukaryota</taxon>
        <taxon>Fungi</taxon>
        <taxon>Dikarya</taxon>
        <taxon>Ascomycota</taxon>
        <taxon>Pezizomycotina</taxon>
        <taxon>Eurotiomycetes</taxon>
        <taxon>Eurotiomycetidae</taxon>
        <taxon>Eurotiales</taxon>
        <taxon>Aspergillaceae</taxon>
        <taxon>Penicillium</taxon>
    </lineage>
</organism>
<dbReference type="RefSeq" id="XP_040652558.1">
    <property type="nucleotide sequence ID" value="XM_040794881.1"/>
</dbReference>
<evidence type="ECO:0000313" key="1">
    <source>
        <dbReference type="EMBL" id="KXG54023.1"/>
    </source>
</evidence>
<gene>
    <name evidence="1" type="ORF">PGRI_071670</name>
</gene>
<comment type="caution">
    <text evidence="1">The sequence shown here is derived from an EMBL/GenBank/DDBJ whole genome shotgun (WGS) entry which is preliminary data.</text>
</comment>
<evidence type="ECO:0000313" key="2">
    <source>
        <dbReference type="Proteomes" id="UP000070168"/>
    </source>
</evidence>
<dbReference type="Proteomes" id="UP000070168">
    <property type="component" value="Unassembled WGS sequence"/>
</dbReference>
<name>A0A135LYI9_PENPA</name>